<name>A0AAE0E8M5_9ROSI</name>
<organism evidence="2 3">
    <name type="scientific">Dipteronia sinensis</name>
    <dbReference type="NCBI Taxonomy" id="43782"/>
    <lineage>
        <taxon>Eukaryota</taxon>
        <taxon>Viridiplantae</taxon>
        <taxon>Streptophyta</taxon>
        <taxon>Embryophyta</taxon>
        <taxon>Tracheophyta</taxon>
        <taxon>Spermatophyta</taxon>
        <taxon>Magnoliopsida</taxon>
        <taxon>eudicotyledons</taxon>
        <taxon>Gunneridae</taxon>
        <taxon>Pentapetalae</taxon>
        <taxon>rosids</taxon>
        <taxon>malvids</taxon>
        <taxon>Sapindales</taxon>
        <taxon>Sapindaceae</taxon>
        <taxon>Hippocastanoideae</taxon>
        <taxon>Acereae</taxon>
        <taxon>Dipteronia</taxon>
    </lineage>
</organism>
<dbReference type="SUPFAM" id="SSF81383">
    <property type="entry name" value="F-box domain"/>
    <property type="match status" value="1"/>
</dbReference>
<keyword evidence="3" id="KW-1185">Reference proteome</keyword>
<protein>
    <recommendedName>
        <fullName evidence="1">F-box domain-containing protein</fullName>
    </recommendedName>
</protein>
<proteinExistence type="predicted"/>
<dbReference type="EMBL" id="JANJYJ010000004">
    <property type="protein sequence ID" value="KAK3217645.1"/>
    <property type="molecule type" value="Genomic_DNA"/>
</dbReference>
<gene>
    <name evidence="2" type="ORF">Dsin_011615</name>
</gene>
<dbReference type="Pfam" id="PF00646">
    <property type="entry name" value="F-box"/>
    <property type="match status" value="1"/>
</dbReference>
<evidence type="ECO:0000259" key="1">
    <source>
        <dbReference type="Pfam" id="PF00646"/>
    </source>
</evidence>
<evidence type="ECO:0000313" key="2">
    <source>
        <dbReference type="EMBL" id="KAK3217645.1"/>
    </source>
</evidence>
<dbReference type="AlphaFoldDB" id="A0AAE0E8M5"/>
<evidence type="ECO:0000313" key="3">
    <source>
        <dbReference type="Proteomes" id="UP001281410"/>
    </source>
</evidence>
<accession>A0AAE0E8M5</accession>
<comment type="caution">
    <text evidence="2">The sequence shown here is derived from an EMBL/GenBank/DDBJ whole genome shotgun (WGS) entry which is preliminary data.</text>
</comment>
<sequence>MLSTERTKTNSNMIITISTSSNHQLSSSLAETIANNDDLLTELFLCMPIKSLLIFKSVSKQWLSLITNPCFSYRRTPIPKSIVGLFVYNHLRSQQYDFINLTSSDLSDPPFQPLTFLNNSILQSCHGLMLLCSDNYCQLPTHYETNFGLGMFWNGSLHWISLWEGSLYFDVDEEKVHDLPMSDTIDVHYRRRFRYFGESRDHLHLIEIYGPCTALFYVYEMERHYSRWMVKYRVDLLAVAVAFPEMVRSHPLDIRKYGFLILPVVREEEDEDSYFLVHIPNKPMRYNFKDKSFEKVHEFAPVGIKIEVESTLEYRWSHAFQYTESLAYV</sequence>
<dbReference type="Proteomes" id="UP001281410">
    <property type="component" value="Unassembled WGS sequence"/>
</dbReference>
<feature type="domain" description="F-box" evidence="1">
    <location>
        <begin position="37"/>
        <end position="71"/>
    </location>
</feature>
<dbReference type="PANTHER" id="PTHR35546">
    <property type="entry name" value="F-BOX PROTEIN INTERACTION DOMAIN PROTEIN-RELATED"/>
    <property type="match status" value="1"/>
</dbReference>
<reference evidence="2" key="1">
    <citation type="journal article" date="2023" name="Plant J.">
        <title>Genome sequences and population genomics provide insights into the demographic history, inbreeding, and mutation load of two 'living fossil' tree species of Dipteronia.</title>
        <authorList>
            <person name="Feng Y."/>
            <person name="Comes H.P."/>
            <person name="Chen J."/>
            <person name="Zhu S."/>
            <person name="Lu R."/>
            <person name="Zhang X."/>
            <person name="Li P."/>
            <person name="Qiu J."/>
            <person name="Olsen K.M."/>
            <person name="Qiu Y."/>
        </authorList>
    </citation>
    <scope>NUCLEOTIDE SEQUENCE</scope>
    <source>
        <strain evidence="2">NBL</strain>
    </source>
</reference>
<dbReference type="InterPro" id="IPR036047">
    <property type="entry name" value="F-box-like_dom_sf"/>
</dbReference>
<dbReference type="InterPro" id="IPR055290">
    <property type="entry name" value="At3g26010-like"/>
</dbReference>
<dbReference type="InterPro" id="IPR001810">
    <property type="entry name" value="F-box_dom"/>
</dbReference>
<dbReference type="PANTHER" id="PTHR35546:SF130">
    <property type="entry name" value="EXPRESSED PROTEIN"/>
    <property type="match status" value="1"/>
</dbReference>